<evidence type="ECO:0000256" key="3">
    <source>
        <dbReference type="ARBA" id="ARBA00022679"/>
    </source>
</evidence>
<gene>
    <name evidence="5" type="ORF">M3N64_00730</name>
</gene>
<feature type="transmembrane region" description="Helical" evidence="4">
    <location>
        <begin position="373"/>
        <end position="400"/>
    </location>
</feature>
<keyword evidence="4" id="KW-0472">Membrane</keyword>
<evidence type="ECO:0000313" key="5">
    <source>
        <dbReference type="EMBL" id="MCL1630478.1"/>
    </source>
</evidence>
<evidence type="ECO:0000313" key="6">
    <source>
        <dbReference type="Proteomes" id="UP001203004"/>
    </source>
</evidence>
<feature type="transmembrane region" description="Helical" evidence="4">
    <location>
        <begin position="305"/>
        <end position="328"/>
    </location>
</feature>
<dbReference type="CDD" id="cd06423">
    <property type="entry name" value="CESA_like"/>
    <property type="match status" value="1"/>
</dbReference>
<protein>
    <submittedName>
        <fullName evidence="5">Glycosyltransferase family 2 protein</fullName>
    </submittedName>
</protein>
<feature type="transmembrane region" description="Helical" evidence="4">
    <location>
        <begin position="340"/>
        <end position="361"/>
    </location>
</feature>
<dbReference type="SUPFAM" id="SSF53448">
    <property type="entry name" value="Nucleotide-diphospho-sugar transferases"/>
    <property type="match status" value="1"/>
</dbReference>
<dbReference type="Gene3D" id="3.90.550.10">
    <property type="entry name" value="Spore Coat Polysaccharide Biosynthesis Protein SpsA, Chain A"/>
    <property type="match status" value="1"/>
</dbReference>
<dbReference type="Proteomes" id="UP001203004">
    <property type="component" value="Unassembled WGS sequence"/>
</dbReference>
<evidence type="ECO:0000256" key="1">
    <source>
        <dbReference type="ARBA" id="ARBA00006739"/>
    </source>
</evidence>
<dbReference type="Pfam" id="PF13641">
    <property type="entry name" value="Glyco_tranf_2_3"/>
    <property type="match status" value="1"/>
</dbReference>
<reference evidence="5 6" key="1">
    <citation type="submission" date="2022-05" db="EMBL/GenBank/DDBJ databases">
        <title>Sporolactobacillus sp nov CPB3-1, isolated from tree bark (Mangifera indica L.).</title>
        <authorList>
            <person name="Phuengjayaem S."/>
            <person name="Tanasupawat S."/>
        </authorList>
    </citation>
    <scope>NUCLEOTIDE SEQUENCE [LARGE SCALE GENOMIC DNA]</scope>
    <source>
        <strain evidence="5 6">CPB3-1</strain>
    </source>
</reference>
<sequence length="417" mass="47991">MLSANTLLIISTVCIWILLCINILLIIAGYIYYLKTEHATVHLVNKDYPFVSVLVPAHNEAVVITQTVKSLLSFNYPSDRYEVIVINDNSSDNSSELLENLKLNYPTRQLIIINTNARNGGKGKSNALNIGLKKSKGALIAVYDADNTPEQNALLYLVSELVQDERLGAAIGKFRTRNRLTNLLTRFINIETLSHQWMSQAGRWQLFKLCTIPGTNFIIHRRILEKIGGWDTNALAEDTELSFRIYMEGYLIKFQPKAVTWEQEPETLLVWFRQRTRWVKGNIYVIVKNTALLFNVKTKKIRFDIFYYIAIYFLLVLALVTSDLLLVLNFSGYVQTTVAGISSMLWLIAILLFITGTFITVTTESDEMTMKNVAIIALMYLTYCQMWLVVAAYGLIMYFIDSIFKRERKWYKTERFK</sequence>
<comment type="similarity">
    <text evidence="1">Belongs to the glycosyltransferase 2 family.</text>
</comment>
<proteinExistence type="inferred from homology"/>
<dbReference type="EMBL" id="JAMAST010000001">
    <property type="protein sequence ID" value="MCL1630478.1"/>
    <property type="molecule type" value="Genomic_DNA"/>
</dbReference>
<feature type="transmembrane region" description="Helical" evidence="4">
    <location>
        <begin position="6"/>
        <end position="33"/>
    </location>
</feature>
<keyword evidence="4" id="KW-0812">Transmembrane</keyword>
<keyword evidence="6" id="KW-1185">Reference proteome</keyword>
<organism evidence="5 6">
    <name type="scientific">Sporolactobacillus mangiferae</name>
    <dbReference type="NCBI Taxonomy" id="2940498"/>
    <lineage>
        <taxon>Bacteria</taxon>
        <taxon>Bacillati</taxon>
        <taxon>Bacillota</taxon>
        <taxon>Bacilli</taxon>
        <taxon>Bacillales</taxon>
        <taxon>Sporolactobacillaceae</taxon>
        <taxon>Sporolactobacillus</taxon>
    </lineage>
</organism>
<dbReference type="InterPro" id="IPR029044">
    <property type="entry name" value="Nucleotide-diphossugar_trans"/>
</dbReference>
<keyword evidence="4" id="KW-1133">Transmembrane helix</keyword>
<dbReference type="PANTHER" id="PTHR43630">
    <property type="entry name" value="POLY-BETA-1,6-N-ACETYL-D-GLUCOSAMINE SYNTHASE"/>
    <property type="match status" value="1"/>
</dbReference>
<dbReference type="PANTHER" id="PTHR43630:SF1">
    <property type="entry name" value="POLY-BETA-1,6-N-ACETYL-D-GLUCOSAMINE SYNTHASE"/>
    <property type="match status" value="1"/>
</dbReference>
<name>A0ABT0M758_9BACL</name>
<keyword evidence="3" id="KW-0808">Transferase</keyword>
<accession>A0ABT0M758</accession>
<keyword evidence="2" id="KW-0328">Glycosyltransferase</keyword>
<comment type="caution">
    <text evidence="5">The sequence shown here is derived from an EMBL/GenBank/DDBJ whole genome shotgun (WGS) entry which is preliminary data.</text>
</comment>
<dbReference type="RefSeq" id="WP_249095295.1">
    <property type="nucleotide sequence ID" value="NZ_JAMAST010000001.1"/>
</dbReference>
<evidence type="ECO:0000256" key="4">
    <source>
        <dbReference type="SAM" id="Phobius"/>
    </source>
</evidence>
<evidence type="ECO:0000256" key="2">
    <source>
        <dbReference type="ARBA" id="ARBA00022676"/>
    </source>
</evidence>